<name>A0ABV0N1Y5_9TELE</name>
<organism evidence="2 3">
    <name type="scientific">Goodea atripinnis</name>
    <dbReference type="NCBI Taxonomy" id="208336"/>
    <lineage>
        <taxon>Eukaryota</taxon>
        <taxon>Metazoa</taxon>
        <taxon>Chordata</taxon>
        <taxon>Craniata</taxon>
        <taxon>Vertebrata</taxon>
        <taxon>Euteleostomi</taxon>
        <taxon>Actinopterygii</taxon>
        <taxon>Neopterygii</taxon>
        <taxon>Teleostei</taxon>
        <taxon>Neoteleostei</taxon>
        <taxon>Acanthomorphata</taxon>
        <taxon>Ovalentaria</taxon>
        <taxon>Atherinomorphae</taxon>
        <taxon>Cyprinodontiformes</taxon>
        <taxon>Goodeidae</taxon>
        <taxon>Goodea</taxon>
    </lineage>
</organism>
<reference evidence="2 3" key="1">
    <citation type="submission" date="2021-06" db="EMBL/GenBank/DDBJ databases">
        <authorList>
            <person name="Palmer J.M."/>
        </authorList>
    </citation>
    <scope>NUCLEOTIDE SEQUENCE [LARGE SCALE GENOMIC DNA]</scope>
    <source>
        <strain evidence="2 3">GA_2019</strain>
        <tissue evidence="2">Muscle</tissue>
    </source>
</reference>
<evidence type="ECO:0000313" key="3">
    <source>
        <dbReference type="Proteomes" id="UP001476798"/>
    </source>
</evidence>
<sequence length="434" mass="47540">SVIFCCVPRDLYPALVRTLQAVHSTLSAPDSLLSLQLHRLSALLSLLTQVTHTAGCHQELQSGMVRSSSVVCNVESSPLSPETTPNLPGLACPGWRDRPGLVVPSCPFPLLTGLGLLFETITEIHKGLSRKVDLRKNSVTTPHPHCPTAGLGSFAMNTTSSTCCSGWRTDWEGHSGGPEAVELGELKLHTQHQTSPSLQTVGALLREACTQLPSIRGCYLTHLAYLEQSVLVSRDVFLGRNPWINSHLLPELTGPTLPSDWPFIPLISLYEWTGVSEGGGLAVEELPHGSLQGVTHCLQWLLLLEVWREEALKVILPIAKLARLSCVFLCSSDLFLERPVQRLTWALFRLLTRLDSLDLDVPPPGLASFQDLYTALLAQYEAVSFGDRLFGCWVLLPLQRRYSASMRLAVFGEHVGMLRSLGVTLEQVMSSAAF</sequence>
<dbReference type="InterPro" id="IPR039913">
    <property type="entry name" value="RPAP1/Rba50"/>
</dbReference>
<dbReference type="Pfam" id="PF25766">
    <property type="entry name" value="TPR_RPAP1"/>
    <property type="match status" value="1"/>
</dbReference>
<evidence type="ECO:0000259" key="1">
    <source>
        <dbReference type="Pfam" id="PF25766"/>
    </source>
</evidence>
<dbReference type="Proteomes" id="UP001476798">
    <property type="component" value="Unassembled WGS sequence"/>
</dbReference>
<proteinExistence type="predicted"/>
<dbReference type="PANTHER" id="PTHR21483:SF18">
    <property type="entry name" value="RNA POLYMERASE II-ASSOCIATED PROTEIN 1"/>
    <property type="match status" value="1"/>
</dbReference>
<dbReference type="InterPro" id="IPR057989">
    <property type="entry name" value="TPR_RPAP1/MINIYO-like"/>
</dbReference>
<accession>A0ABV0N1Y5</accession>
<evidence type="ECO:0000313" key="2">
    <source>
        <dbReference type="EMBL" id="MEQ2165396.1"/>
    </source>
</evidence>
<keyword evidence="3" id="KW-1185">Reference proteome</keyword>
<gene>
    <name evidence="2" type="ORF">GOODEAATRI_016416</name>
</gene>
<comment type="caution">
    <text evidence="2">The sequence shown here is derived from an EMBL/GenBank/DDBJ whole genome shotgun (WGS) entry which is preliminary data.</text>
</comment>
<dbReference type="PANTHER" id="PTHR21483">
    <property type="entry name" value="RNA POLYMERASE II-ASSOCIATED PROTEIN 1"/>
    <property type="match status" value="1"/>
</dbReference>
<feature type="non-terminal residue" evidence="2">
    <location>
        <position position="1"/>
    </location>
</feature>
<dbReference type="EMBL" id="JAHRIO010021258">
    <property type="protein sequence ID" value="MEQ2165396.1"/>
    <property type="molecule type" value="Genomic_DNA"/>
</dbReference>
<feature type="domain" description="RPAP1/MINIYO-like TPR repeats" evidence="1">
    <location>
        <begin position="262"/>
        <end position="429"/>
    </location>
</feature>
<protein>
    <recommendedName>
        <fullName evidence="1">RPAP1/MINIYO-like TPR repeats domain-containing protein</fullName>
    </recommendedName>
</protein>